<sequence>MGDQILPALSFNYIVSDSPDIPLDKRFCDATIQSLHFEQLDAREEMPFWITGETTLVKFLTCHPCLREELIMWSGNAPLLVSSNYSWDAGTDRLQKSAEGMMRAILYRCFRERPDLVPWVCDQRWKTWRAFDGVDLGQPPWTQKELRETFLRLADGSGNSYRLALFIDGLDEFGDDHQDEIIDILKPLQANPNIKLSVSNQLIKQLSRSLFVWYLRVTVNLSRWRLACGWKVCLPRYPSRCYTIGWAHSREAFLRLMTITAPSNFLHRTVKEWVTEPATAQSIKLACHPGFNPQLTLIEVHTDRLSNLNSSTATAFPQDLSIKPTAPGKPPELQQGFDMYNPVAKILTYASEISDNDHLLRNRLIDVLDCLDRIATPVANSSRDCLPMPPSSPPNQPYIGGNEFSPYHWSRIEFYEFPGETRLEETCFVAVAAQHGVLSYVKKVVSERPELVNAGPTRPSLLEHALFGWSYAYNNWKSSVGWQAYWGFGCHLKRHLEMVRFIIDKVKGGPSFGNGSSHDPSKTLLEIREQDL</sequence>
<dbReference type="EMBL" id="JAUEDM010000003">
    <property type="protein sequence ID" value="KAK3322905.1"/>
    <property type="molecule type" value="Genomic_DNA"/>
</dbReference>
<protein>
    <recommendedName>
        <fullName evidence="2">Nephrocystin 3-like N-terminal domain-containing protein</fullName>
    </recommendedName>
</protein>
<accession>A0AAE0IDD5</accession>
<dbReference type="PANTHER" id="PTHR10039:SF5">
    <property type="entry name" value="NACHT DOMAIN-CONTAINING PROTEIN"/>
    <property type="match status" value="1"/>
</dbReference>
<gene>
    <name evidence="3" type="ORF">B0H66DRAFT_620838</name>
</gene>
<dbReference type="AlphaFoldDB" id="A0AAE0IDD5"/>
<keyword evidence="1" id="KW-0677">Repeat</keyword>
<dbReference type="Proteomes" id="UP001283341">
    <property type="component" value="Unassembled WGS sequence"/>
</dbReference>
<evidence type="ECO:0000259" key="2">
    <source>
        <dbReference type="Pfam" id="PF24883"/>
    </source>
</evidence>
<dbReference type="InterPro" id="IPR056884">
    <property type="entry name" value="NPHP3-like_N"/>
</dbReference>
<proteinExistence type="predicted"/>
<evidence type="ECO:0000313" key="4">
    <source>
        <dbReference type="Proteomes" id="UP001283341"/>
    </source>
</evidence>
<name>A0AAE0IDD5_9PEZI</name>
<dbReference type="PANTHER" id="PTHR10039">
    <property type="entry name" value="AMELOGENIN"/>
    <property type="match status" value="1"/>
</dbReference>
<feature type="domain" description="Nephrocystin 3-like N-terminal" evidence="2">
    <location>
        <begin position="90"/>
        <end position="197"/>
    </location>
</feature>
<evidence type="ECO:0000313" key="3">
    <source>
        <dbReference type="EMBL" id="KAK3322905.1"/>
    </source>
</evidence>
<comment type="caution">
    <text evidence="3">The sequence shown here is derived from an EMBL/GenBank/DDBJ whole genome shotgun (WGS) entry which is preliminary data.</text>
</comment>
<reference evidence="3" key="1">
    <citation type="journal article" date="2023" name="Mol. Phylogenet. Evol.">
        <title>Genome-scale phylogeny and comparative genomics of the fungal order Sordariales.</title>
        <authorList>
            <person name="Hensen N."/>
            <person name="Bonometti L."/>
            <person name="Westerberg I."/>
            <person name="Brannstrom I.O."/>
            <person name="Guillou S."/>
            <person name="Cros-Aarteil S."/>
            <person name="Calhoun S."/>
            <person name="Haridas S."/>
            <person name="Kuo A."/>
            <person name="Mondo S."/>
            <person name="Pangilinan J."/>
            <person name="Riley R."/>
            <person name="LaButti K."/>
            <person name="Andreopoulos B."/>
            <person name="Lipzen A."/>
            <person name="Chen C."/>
            <person name="Yan M."/>
            <person name="Daum C."/>
            <person name="Ng V."/>
            <person name="Clum A."/>
            <person name="Steindorff A."/>
            <person name="Ohm R.A."/>
            <person name="Martin F."/>
            <person name="Silar P."/>
            <person name="Natvig D.O."/>
            <person name="Lalanne C."/>
            <person name="Gautier V."/>
            <person name="Ament-Velasquez S.L."/>
            <person name="Kruys A."/>
            <person name="Hutchinson M.I."/>
            <person name="Powell A.J."/>
            <person name="Barry K."/>
            <person name="Miller A.N."/>
            <person name="Grigoriev I.V."/>
            <person name="Debuchy R."/>
            <person name="Gladieux P."/>
            <person name="Hiltunen Thoren M."/>
            <person name="Johannesson H."/>
        </authorList>
    </citation>
    <scope>NUCLEOTIDE SEQUENCE</scope>
    <source>
        <strain evidence="3">CBS 118394</strain>
    </source>
</reference>
<reference evidence="3" key="2">
    <citation type="submission" date="2023-06" db="EMBL/GenBank/DDBJ databases">
        <authorList>
            <consortium name="Lawrence Berkeley National Laboratory"/>
            <person name="Haridas S."/>
            <person name="Hensen N."/>
            <person name="Bonometti L."/>
            <person name="Westerberg I."/>
            <person name="Brannstrom I.O."/>
            <person name="Guillou S."/>
            <person name="Cros-Aarteil S."/>
            <person name="Calhoun S."/>
            <person name="Kuo A."/>
            <person name="Mondo S."/>
            <person name="Pangilinan J."/>
            <person name="Riley R."/>
            <person name="Labutti K."/>
            <person name="Andreopoulos B."/>
            <person name="Lipzen A."/>
            <person name="Chen C."/>
            <person name="Yanf M."/>
            <person name="Daum C."/>
            <person name="Ng V."/>
            <person name="Clum A."/>
            <person name="Steindorff A."/>
            <person name="Ohm R."/>
            <person name="Martin F."/>
            <person name="Silar P."/>
            <person name="Natvig D."/>
            <person name="Lalanne C."/>
            <person name="Gautier V."/>
            <person name="Ament-Velasquez S.L."/>
            <person name="Kruys A."/>
            <person name="Hutchinson M.I."/>
            <person name="Powell A.J."/>
            <person name="Barry K."/>
            <person name="Miller A.N."/>
            <person name="Grigoriev I.V."/>
            <person name="Debuchy R."/>
            <person name="Gladieux P."/>
            <person name="Thoren M.H."/>
            <person name="Johannesson H."/>
        </authorList>
    </citation>
    <scope>NUCLEOTIDE SEQUENCE</scope>
    <source>
        <strain evidence="3">CBS 118394</strain>
    </source>
</reference>
<evidence type="ECO:0000256" key="1">
    <source>
        <dbReference type="ARBA" id="ARBA00022737"/>
    </source>
</evidence>
<keyword evidence="4" id="KW-1185">Reference proteome</keyword>
<organism evidence="3 4">
    <name type="scientific">Apodospora peruviana</name>
    <dbReference type="NCBI Taxonomy" id="516989"/>
    <lineage>
        <taxon>Eukaryota</taxon>
        <taxon>Fungi</taxon>
        <taxon>Dikarya</taxon>
        <taxon>Ascomycota</taxon>
        <taxon>Pezizomycotina</taxon>
        <taxon>Sordariomycetes</taxon>
        <taxon>Sordariomycetidae</taxon>
        <taxon>Sordariales</taxon>
        <taxon>Lasiosphaeriaceae</taxon>
        <taxon>Apodospora</taxon>
    </lineage>
</organism>
<dbReference type="Pfam" id="PF24883">
    <property type="entry name" value="NPHP3_N"/>
    <property type="match status" value="1"/>
</dbReference>